<dbReference type="Proteomes" id="UP001140234">
    <property type="component" value="Unassembled WGS sequence"/>
</dbReference>
<accession>A0ACC1K7X2</accession>
<evidence type="ECO:0000313" key="1">
    <source>
        <dbReference type="EMBL" id="KAJ2775581.1"/>
    </source>
</evidence>
<protein>
    <submittedName>
        <fullName evidence="1">Uncharacterized protein</fullName>
    </submittedName>
</protein>
<comment type="caution">
    <text evidence="1">The sequence shown here is derived from an EMBL/GenBank/DDBJ whole genome shotgun (WGS) entry which is preliminary data.</text>
</comment>
<gene>
    <name evidence="1" type="ORF">IWQ57_000331</name>
</gene>
<dbReference type="EMBL" id="JANBUJ010000008">
    <property type="protein sequence ID" value="KAJ2775581.1"/>
    <property type="molecule type" value="Genomic_DNA"/>
</dbReference>
<organism evidence="1 2">
    <name type="scientific">Coemansia nantahalensis</name>
    <dbReference type="NCBI Taxonomy" id="2789366"/>
    <lineage>
        <taxon>Eukaryota</taxon>
        <taxon>Fungi</taxon>
        <taxon>Fungi incertae sedis</taxon>
        <taxon>Zoopagomycota</taxon>
        <taxon>Kickxellomycotina</taxon>
        <taxon>Kickxellomycetes</taxon>
        <taxon>Kickxellales</taxon>
        <taxon>Kickxellaceae</taxon>
        <taxon>Coemansia</taxon>
    </lineage>
</organism>
<proteinExistence type="predicted"/>
<sequence>MYVWRLCGRRATSLKSLKRTRVDLASCVYILTRKTSDVVGVEEDAETVLIALALSAFSSPLAGCTGDDPQCRAPPFQVYAQTVLPDSVAHLAYLQTTRIVCVDEMRLGIMAQNCATPGFAALAFLLSTSMTDRDVWDYSGIFTEHIATSAEDEWVKSYIHGISQEIYQVHVPKSLIGMSFFKAARYFYRCHGLLVFSVGSYTAGPSRAAPPGPRGPWHPVGKADGGCYEVCLAPRRYMLQQYDILFAISTDVQSVLDAVLVAERVSITSTHIKRSRRLERADRTPPPPAATAAAAAAPVQRESPRRVIAQAPAARARGQNYLSDSDSSYFSAAVLEAGGGGGAAAGRAGAARGPRRGDGVPAALAGHIVVCDSSSGFPRSAALLVRALKAAFDSAELPVVILSPGTPGCQYQLDALGHVYHVRGTPLSLADLRRANIQAAQRAIVLGGTPRRAGDAGDSPAILTNMNIQQLCGPEFYVTTELGDMESIRYLDHTQLLGSPLLKRTFMGGHIFAPSLLDTSLCQSYFSSHVLDVLRQLTFSRPPATAADAAPADAGAACRPGRLSLLFVPDRFIGQRYDTLALTLMKQHMAVPLGLYRVVGARGQNFAVVMCNPLPATPLVASDAVYVLGPALANWMHFSETLQLAAAAAAIAGRRESAAESPPATGSSGQTTTNTSESRHTVYSHNISITSKLGHASDGGSDDDRSAEADVSDNDARDHAATRRRPEDMV</sequence>
<name>A0ACC1K7X2_9FUNG</name>
<reference evidence="1" key="1">
    <citation type="submission" date="2022-07" db="EMBL/GenBank/DDBJ databases">
        <title>Phylogenomic reconstructions and comparative analyses of Kickxellomycotina fungi.</title>
        <authorList>
            <person name="Reynolds N.K."/>
            <person name="Stajich J.E."/>
            <person name="Barry K."/>
            <person name="Grigoriev I.V."/>
            <person name="Crous P."/>
            <person name="Smith M.E."/>
        </authorList>
    </citation>
    <scope>NUCLEOTIDE SEQUENCE</scope>
    <source>
        <strain evidence="1">CBS 109366</strain>
    </source>
</reference>
<keyword evidence="2" id="KW-1185">Reference proteome</keyword>
<evidence type="ECO:0000313" key="2">
    <source>
        <dbReference type="Proteomes" id="UP001140234"/>
    </source>
</evidence>